<evidence type="ECO:0000313" key="2">
    <source>
        <dbReference type="Proteomes" id="UP000002985"/>
    </source>
</evidence>
<comment type="caution">
    <text evidence="1">The sequence shown here is derived from an EMBL/GenBank/DDBJ whole genome shotgun (WGS) entry which is preliminary data.</text>
</comment>
<organism evidence="1 2">
    <name type="scientific">Candidatus Jettenia caeni</name>
    <dbReference type="NCBI Taxonomy" id="247490"/>
    <lineage>
        <taxon>Bacteria</taxon>
        <taxon>Pseudomonadati</taxon>
        <taxon>Planctomycetota</taxon>
        <taxon>Candidatus Brocadiia</taxon>
        <taxon>Candidatus Brocadiales</taxon>
        <taxon>Candidatus Brocadiaceae</taxon>
        <taxon>Candidatus Jettenia</taxon>
    </lineage>
</organism>
<proteinExistence type="predicted"/>
<dbReference type="STRING" id="247490.KSU1_C0254"/>
<dbReference type="EMBL" id="BAFH01000003">
    <property type="protein sequence ID" value="GAB61850.1"/>
    <property type="molecule type" value="Genomic_DNA"/>
</dbReference>
<keyword evidence="2" id="KW-1185">Reference proteome</keyword>
<name>I3IJF5_9BACT</name>
<dbReference type="AlphaFoldDB" id="I3IJF5"/>
<sequence length="132" mass="14260">MTTINWSLNLQVIGGMQIPVSGSKPVEAYDKIEVVINPDSTEKSVEIQPGSADQVNLLLIKSNLYGPNITYKASDGTNDSVSITLDDPQVFLGSGSVSLLTVAPKILKFKNTHTEQDKKAFIEILVGRDAMP</sequence>
<accession>I3IJF5</accession>
<evidence type="ECO:0000313" key="1">
    <source>
        <dbReference type="EMBL" id="GAB61850.1"/>
    </source>
</evidence>
<dbReference type="Proteomes" id="UP000002985">
    <property type="component" value="Unassembled WGS sequence"/>
</dbReference>
<dbReference type="OrthoDB" id="582050at2"/>
<dbReference type="eggNOG" id="ENOG50333IY">
    <property type="taxonomic scope" value="Bacteria"/>
</dbReference>
<gene>
    <name evidence="1" type="ORF">KSU1_C0254</name>
</gene>
<reference evidence="1 2" key="1">
    <citation type="journal article" date="2012" name="FEBS Lett.">
        <title>Anammox organism KSU-1 expresses a NirK-type copper-containing nitrite reductase instead of a NirS-type with cytochrome cd1.</title>
        <authorList>
            <person name="Hira D."/>
            <person name="Toh H."/>
            <person name="Migita C.T."/>
            <person name="Okubo H."/>
            <person name="Nishiyama T."/>
            <person name="Hattori M."/>
            <person name="Furukawa K."/>
            <person name="Fujii T."/>
        </authorList>
    </citation>
    <scope>NUCLEOTIDE SEQUENCE [LARGE SCALE GENOMIC DNA]</scope>
</reference>
<protein>
    <submittedName>
        <fullName evidence="1">Uncharacterized protein</fullName>
    </submittedName>
</protein>